<dbReference type="Gene3D" id="3.40.50.12780">
    <property type="entry name" value="N-terminal domain of ligase-like"/>
    <property type="match status" value="1"/>
</dbReference>
<dbReference type="InterPro" id="IPR042099">
    <property type="entry name" value="ANL_N_sf"/>
</dbReference>
<protein>
    <submittedName>
        <fullName evidence="3">AMP-binding protein</fullName>
    </submittedName>
</protein>
<dbReference type="SUPFAM" id="SSF56801">
    <property type="entry name" value="Acetyl-CoA synthetase-like"/>
    <property type="match status" value="1"/>
</dbReference>
<dbReference type="InterPro" id="IPR000873">
    <property type="entry name" value="AMP-dep_synth/lig_dom"/>
</dbReference>
<evidence type="ECO:0000259" key="2">
    <source>
        <dbReference type="Pfam" id="PF00501"/>
    </source>
</evidence>
<dbReference type="AlphaFoldDB" id="A0A6B3C9Z5"/>
<organism evidence="3">
    <name type="scientific">Streptomyces sp. SID12501</name>
    <dbReference type="NCBI Taxonomy" id="2706042"/>
    <lineage>
        <taxon>Bacteria</taxon>
        <taxon>Bacillati</taxon>
        <taxon>Actinomycetota</taxon>
        <taxon>Actinomycetes</taxon>
        <taxon>Kitasatosporales</taxon>
        <taxon>Streptomycetaceae</taxon>
        <taxon>Streptomyces</taxon>
    </lineage>
</organism>
<dbReference type="EMBL" id="JAAGLU010000599">
    <property type="protein sequence ID" value="NEC93202.1"/>
    <property type="molecule type" value="Genomic_DNA"/>
</dbReference>
<feature type="region of interest" description="Disordered" evidence="1">
    <location>
        <begin position="91"/>
        <end position="129"/>
    </location>
</feature>
<sequence>PRPEDAAPGAPGLSAVPHHPQDPAAVPLRYQDLTGTEPATPAPDDLGLDDVAWLLHTSGSSGTPKGVLLTQRNRLAPVAAGLVGVLRMAPQDRLHATDREGRPGRTRRTVRRARGPRPPARRGAAGGAPRLRWNGAPAALLPGAELALRT</sequence>
<feature type="compositionally biased region" description="Basic residues" evidence="1">
    <location>
        <begin position="104"/>
        <end position="115"/>
    </location>
</feature>
<feature type="non-terminal residue" evidence="3">
    <location>
        <position position="1"/>
    </location>
</feature>
<dbReference type="Pfam" id="PF00501">
    <property type="entry name" value="AMP-binding"/>
    <property type="match status" value="1"/>
</dbReference>
<feature type="domain" description="AMP-dependent synthetase/ligase" evidence="2">
    <location>
        <begin position="34"/>
        <end position="94"/>
    </location>
</feature>
<dbReference type="PROSITE" id="PS00455">
    <property type="entry name" value="AMP_BINDING"/>
    <property type="match status" value="1"/>
</dbReference>
<dbReference type="InterPro" id="IPR020845">
    <property type="entry name" value="AMP-binding_CS"/>
</dbReference>
<accession>A0A6B3C9Z5</accession>
<evidence type="ECO:0000313" key="3">
    <source>
        <dbReference type="EMBL" id="NEC93202.1"/>
    </source>
</evidence>
<reference evidence="3" key="1">
    <citation type="submission" date="2020-01" db="EMBL/GenBank/DDBJ databases">
        <title>Insect and environment-associated Actinomycetes.</title>
        <authorList>
            <person name="Currrie C."/>
            <person name="Chevrette M."/>
            <person name="Carlson C."/>
            <person name="Stubbendieck R."/>
            <person name="Wendt-Pienkowski E."/>
        </authorList>
    </citation>
    <scope>NUCLEOTIDE SEQUENCE</scope>
    <source>
        <strain evidence="3">SID12501</strain>
    </source>
</reference>
<name>A0A6B3C9Z5_9ACTN</name>
<feature type="region of interest" description="Disordered" evidence="1">
    <location>
        <begin position="1"/>
        <end position="47"/>
    </location>
</feature>
<feature type="compositionally biased region" description="Basic and acidic residues" evidence="1">
    <location>
        <begin position="91"/>
        <end position="103"/>
    </location>
</feature>
<evidence type="ECO:0000256" key="1">
    <source>
        <dbReference type="SAM" id="MobiDB-lite"/>
    </source>
</evidence>
<proteinExistence type="predicted"/>
<gene>
    <name evidence="3" type="ORF">G3I71_47470</name>
</gene>
<feature type="non-terminal residue" evidence="3">
    <location>
        <position position="150"/>
    </location>
</feature>
<comment type="caution">
    <text evidence="3">The sequence shown here is derived from an EMBL/GenBank/DDBJ whole genome shotgun (WGS) entry which is preliminary data.</text>
</comment>